<protein>
    <submittedName>
        <fullName evidence="1">Uncharacterized protein</fullName>
    </submittedName>
</protein>
<evidence type="ECO:0000313" key="1">
    <source>
        <dbReference type="EMBL" id="ODR88366.1"/>
    </source>
</evidence>
<accession>A0A1E3V697</accession>
<dbReference type="SUPFAM" id="SSF53335">
    <property type="entry name" value="S-adenosyl-L-methionine-dependent methyltransferases"/>
    <property type="match status" value="1"/>
</dbReference>
<name>A0A1E3V697_9HYPH</name>
<dbReference type="Proteomes" id="UP000094342">
    <property type="component" value="Unassembled WGS sequence"/>
</dbReference>
<keyword evidence="2" id="KW-1185">Reference proteome</keyword>
<organism evidence="1 2">
    <name type="scientific">Sinorhizobium alkalisoli</name>
    <dbReference type="NCBI Taxonomy" id="1752398"/>
    <lineage>
        <taxon>Bacteria</taxon>
        <taxon>Pseudomonadati</taxon>
        <taxon>Pseudomonadota</taxon>
        <taxon>Alphaproteobacteria</taxon>
        <taxon>Hyphomicrobiales</taxon>
        <taxon>Rhizobiaceae</taxon>
        <taxon>Sinorhizobium/Ensifer group</taxon>
        <taxon>Sinorhizobium</taxon>
    </lineage>
</organism>
<dbReference type="EMBL" id="LYBW01000065">
    <property type="protein sequence ID" value="ODR88366.1"/>
    <property type="molecule type" value="Genomic_DNA"/>
</dbReference>
<dbReference type="RefSeq" id="WP_069461222.1">
    <property type="nucleotide sequence ID" value="NZ_LYBW01000065.1"/>
</dbReference>
<reference evidence="2" key="1">
    <citation type="submission" date="2016-05" db="EMBL/GenBank/DDBJ databases">
        <authorList>
            <person name="Li Y."/>
        </authorList>
    </citation>
    <scope>NUCLEOTIDE SEQUENCE [LARGE SCALE GENOMIC DNA]</scope>
    <source>
        <strain evidence="2">YIC4027</strain>
    </source>
</reference>
<dbReference type="STRING" id="1752398.A8M32_25490"/>
<dbReference type="InterPro" id="IPR029063">
    <property type="entry name" value="SAM-dependent_MTases_sf"/>
</dbReference>
<gene>
    <name evidence="1" type="ORF">A8M32_25490</name>
</gene>
<dbReference type="OrthoDB" id="9777830at2"/>
<dbReference type="AlphaFoldDB" id="A0A1E3V697"/>
<proteinExistence type="predicted"/>
<sequence length="329" mass="36961">MRKTVFVDMIPDLSEVMAPTHEKYRSKRNLALAEMVTQDGSSWTERSCPACRSATPVRRFSQAIIPFGKCASCGTIFARKLPSQAMLDGRRLADQPDHDKDEEVGAHAARSIQFTSLTNWMRLTAARHSRTIGKVLDYRFSTNAAGWPFAARASGVANKWYFSSVRSPEDQGALEQLARELQEFLPDTVTIFSELDRFSDPSALLQLIKENTKSGAWIFIAAACADGLEYELLGADSPSFIPLDRLNLFSLSGLTDLAVDIGYDVIEVATPGRLDAVILQQYYNLLHDETTPFWPKFFRDADKDTLQNFQIFLQRSLRSGVLRLVMRHP</sequence>
<evidence type="ECO:0000313" key="2">
    <source>
        <dbReference type="Proteomes" id="UP000094342"/>
    </source>
</evidence>
<comment type="caution">
    <text evidence="1">The sequence shown here is derived from an EMBL/GenBank/DDBJ whole genome shotgun (WGS) entry which is preliminary data.</text>
</comment>